<feature type="region of interest" description="Disordered" evidence="1">
    <location>
        <begin position="280"/>
        <end position="314"/>
    </location>
</feature>
<feature type="compositionally biased region" description="Acidic residues" evidence="1">
    <location>
        <begin position="60"/>
        <end position="75"/>
    </location>
</feature>
<feature type="compositionally biased region" description="Gly residues" evidence="1">
    <location>
        <begin position="295"/>
        <end position="306"/>
    </location>
</feature>
<organism evidence="3 4">
    <name type="scientific">Serinicoccus chungangensis</name>
    <dbReference type="NCBI Taxonomy" id="767452"/>
    <lineage>
        <taxon>Bacteria</taxon>
        <taxon>Bacillati</taxon>
        <taxon>Actinomycetota</taxon>
        <taxon>Actinomycetes</taxon>
        <taxon>Micrococcales</taxon>
        <taxon>Ornithinimicrobiaceae</taxon>
        <taxon>Serinicoccus</taxon>
    </lineage>
</organism>
<name>A0A0W8IAB2_9MICO</name>
<feature type="transmembrane region" description="Helical" evidence="2">
    <location>
        <begin position="317"/>
        <end position="339"/>
    </location>
</feature>
<feature type="compositionally biased region" description="Low complexity" evidence="1">
    <location>
        <begin position="284"/>
        <end position="294"/>
    </location>
</feature>
<feature type="region of interest" description="Disordered" evidence="1">
    <location>
        <begin position="50"/>
        <end position="75"/>
    </location>
</feature>
<dbReference type="Proteomes" id="UP000054837">
    <property type="component" value="Unassembled WGS sequence"/>
</dbReference>
<evidence type="ECO:0000256" key="2">
    <source>
        <dbReference type="SAM" id="Phobius"/>
    </source>
</evidence>
<protein>
    <submittedName>
        <fullName evidence="3">Uncharacterized protein</fullName>
    </submittedName>
</protein>
<comment type="caution">
    <text evidence="3">The sequence shown here is derived from an EMBL/GenBank/DDBJ whole genome shotgun (WGS) entry which is preliminary data.</text>
</comment>
<evidence type="ECO:0000313" key="3">
    <source>
        <dbReference type="EMBL" id="KUG56752.1"/>
    </source>
</evidence>
<reference evidence="3 4" key="1">
    <citation type="submission" date="2015-12" db="EMBL/GenBank/DDBJ databases">
        <title>Serinicoccus chungangenesis strain CD08_5 genome sequencing and assembly.</title>
        <authorList>
            <person name="Chander A.M."/>
            <person name="Kaur G."/>
            <person name="Nair G.R."/>
            <person name="Dhawan D.K."/>
            <person name="Kochhar R.K."/>
            <person name="Mayilraj S."/>
            <person name="Bhadada S.K."/>
        </authorList>
    </citation>
    <scope>NUCLEOTIDE SEQUENCE [LARGE SCALE GENOMIC DNA]</scope>
    <source>
        <strain evidence="3 4">CD08_5</strain>
    </source>
</reference>
<proteinExistence type="predicted"/>
<dbReference type="EMBL" id="LQBL01000011">
    <property type="protein sequence ID" value="KUG56752.1"/>
    <property type="molecule type" value="Genomic_DNA"/>
</dbReference>
<accession>A0A0W8IAB2</accession>
<dbReference type="STRING" id="767452.AVL62_11430"/>
<evidence type="ECO:0000256" key="1">
    <source>
        <dbReference type="SAM" id="MobiDB-lite"/>
    </source>
</evidence>
<sequence length="343" mass="36479">MHLAQTPETHMSLPRPTLRPPVQLLTVLLAALALVLASLLVVPAASALEDDASQTAEPAPAEDEDTETPADEQTPEDAVVQALPAEDFVVEYVGPECWDSSYNVYVEYAGDDTDLRLVLQEEVDGSWVTLRTERFMAGFAAVWGDWLEEGETATYQVLVYDRTAPAEQTLLHGPLTATGVSTENCDEFDSLPEEEWTSAEVTCGAVTFTSRTDEEVVVVYYGADDEYSEDSFFLAPGASSTVEVSADLIYWVSATGIGEDLEPVTDEWLFAGEGEVEVEQDCAPEPGEPTTPGQPGDGQPGDGGHQIPGRVQTDGGAAPLVTGLGLGLALLSLAGLGLVRRGA</sequence>
<dbReference type="AlphaFoldDB" id="A0A0W8IAB2"/>
<keyword evidence="2" id="KW-0812">Transmembrane</keyword>
<gene>
    <name evidence="3" type="ORF">AVL62_11430</name>
</gene>
<keyword evidence="2" id="KW-1133">Transmembrane helix</keyword>
<keyword evidence="2" id="KW-0472">Membrane</keyword>
<evidence type="ECO:0000313" key="4">
    <source>
        <dbReference type="Proteomes" id="UP000054837"/>
    </source>
</evidence>
<keyword evidence="4" id="KW-1185">Reference proteome</keyword>